<feature type="compositionally biased region" description="Polar residues" evidence="1">
    <location>
        <begin position="161"/>
        <end position="171"/>
    </location>
</feature>
<dbReference type="EMBL" id="KV454299">
    <property type="protein sequence ID" value="ODQ70738.1"/>
    <property type="molecule type" value="Genomic_DNA"/>
</dbReference>
<dbReference type="Proteomes" id="UP000094385">
    <property type="component" value="Unassembled WGS sequence"/>
</dbReference>
<dbReference type="OrthoDB" id="10675363at2759"/>
<sequence length="236" mass="25368">MDPWSSFASSSSPEPASTAAWALGDVIPDWSDTAPAHSRSVLGNGLDVKRAQSSVNDNQPTVEDNENDPWATAVSPPADAFMPIVSPERKPSPQKDVPDVPLTFSGSNPGQAEANIVAMEDEKLHRSLIGEASKYEEHVADIISTQAESSTEQVSHDINSHDINTSPTATDNVVEESIHPNSLDEQKSDMNTNGDKAAETELKEGLRESMATQQVKSGERDDHAEVGTQITLLSRL</sequence>
<accession>A0A1E3PZL0</accession>
<keyword evidence="3" id="KW-1185">Reference proteome</keyword>
<feature type="compositionally biased region" description="Basic and acidic residues" evidence="1">
    <location>
        <begin position="176"/>
        <end position="188"/>
    </location>
</feature>
<evidence type="ECO:0000256" key="1">
    <source>
        <dbReference type="SAM" id="MobiDB-lite"/>
    </source>
</evidence>
<organism evidence="2 3">
    <name type="scientific">Lipomyces starkeyi NRRL Y-11557</name>
    <dbReference type="NCBI Taxonomy" id="675824"/>
    <lineage>
        <taxon>Eukaryota</taxon>
        <taxon>Fungi</taxon>
        <taxon>Dikarya</taxon>
        <taxon>Ascomycota</taxon>
        <taxon>Saccharomycotina</taxon>
        <taxon>Lipomycetes</taxon>
        <taxon>Lipomycetales</taxon>
        <taxon>Lipomycetaceae</taxon>
        <taxon>Lipomyces</taxon>
    </lineage>
</organism>
<feature type="region of interest" description="Disordered" evidence="1">
    <location>
        <begin position="28"/>
        <end position="109"/>
    </location>
</feature>
<protein>
    <submittedName>
        <fullName evidence="2">Uncharacterized protein</fullName>
    </submittedName>
</protein>
<name>A0A1E3PZL0_LIPST</name>
<evidence type="ECO:0000313" key="2">
    <source>
        <dbReference type="EMBL" id="ODQ70738.1"/>
    </source>
</evidence>
<feature type="region of interest" description="Disordered" evidence="1">
    <location>
        <begin position="146"/>
        <end position="236"/>
    </location>
</feature>
<feature type="compositionally biased region" description="Polar residues" evidence="1">
    <location>
        <begin position="51"/>
        <end position="62"/>
    </location>
</feature>
<proteinExistence type="predicted"/>
<reference evidence="2 3" key="1">
    <citation type="journal article" date="2016" name="Proc. Natl. Acad. Sci. U.S.A.">
        <title>Comparative genomics of biotechnologically important yeasts.</title>
        <authorList>
            <person name="Riley R."/>
            <person name="Haridas S."/>
            <person name="Wolfe K.H."/>
            <person name="Lopes M.R."/>
            <person name="Hittinger C.T."/>
            <person name="Goeker M."/>
            <person name="Salamov A.A."/>
            <person name="Wisecaver J.H."/>
            <person name="Long T.M."/>
            <person name="Calvey C.H."/>
            <person name="Aerts A.L."/>
            <person name="Barry K.W."/>
            <person name="Choi C."/>
            <person name="Clum A."/>
            <person name="Coughlan A.Y."/>
            <person name="Deshpande S."/>
            <person name="Douglass A.P."/>
            <person name="Hanson S.J."/>
            <person name="Klenk H.-P."/>
            <person name="LaButti K.M."/>
            <person name="Lapidus A."/>
            <person name="Lindquist E.A."/>
            <person name="Lipzen A.M."/>
            <person name="Meier-Kolthoff J.P."/>
            <person name="Ohm R.A."/>
            <person name="Otillar R.P."/>
            <person name="Pangilinan J.L."/>
            <person name="Peng Y."/>
            <person name="Rokas A."/>
            <person name="Rosa C.A."/>
            <person name="Scheuner C."/>
            <person name="Sibirny A.A."/>
            <person name="Slot J.C."/>
            <person name="Stielow J.B."/>
            <person name="Sun H."/>
            <person name="Kurtzman C.P."/>
            <person name="Blackwell M."/>
            <person name="Grigoriev I.V."/>
            <person name="Jeffries T.W."/>
        </authorList>
    </citation>
    <scope>NUCLEOTIDE SEQUENCE [LARGE SCALE GENOMIC DNA]</scope>
    <source>
        <strain evidence="2 3">NRRL Y-11557</strain>
    </source>
</reference>
<feature type="compositionally biased region" description="Basic and acidic residues" evidence="1">
    <location>
        <begin position="87"/>
        <end position="98"/>
    </location>
</feature>
<gene>
    <name evidence="2" type="ORF">LIPSTDRAFT_74204</name>
</gene>
<dbReference type="AlphaFoldDB" id="A0A1E3PZL0"/>
<feature type="compositionally biased region" description="Basic and acidic residues" evidence="1">
    <location>
        <begin position="196"/>
        <end position="207"/>
    </location>
</feature>
<evidence type="ECO:0000313" key="3">
    <source>
        <dbReference type="Proteomes" id="UP000094385"/>
    </source>
</evidence>